<accession>A0A6N2S602</accession>
<dbReference type="GO" id="GO:0006412">
    <property type="term" value="P:translation"/>
    <property type="evidence" value="ECO:0007669"/>
    <property type="project" value="UniProtKB-UniRule"/>
</dbReference>
<keyword evidence="6 7" id="KW-0436">Ligase</keyword>
<reference evidence="7" key="1">
    <citation type="submission" date="2019-11" db="EMBL/GenBank/DDBJ databases">
        <authorList>
            <person name="Feng L."/>
        </authorList>
    </citation>
    <scope>NUCLEOTIDE SEQUENCE</scope>
    <source>
        <strain evidence="7">AundefinedLFYP135</strain>
    </source>
</reference>
<dbReference type="GO" id="GO:0006450">
    <property type="term" value="P:regulation of translational fidelity"/>
    <property type="evidence" value="ECO:0007669"/>
    <property type="project" value="InterPro"/>
</dbReference>
<dbReference type="Pfam" id="PF02686">
    <property type="entry name" value="GatC"/>
    <property type="match status" value="1"/>
</dbReference>
<organism evidence="7">
    <name type="scientific">uncultured Anaerotruncus sp</name>
    <dbReference type="NCBI Taxonomy" id="905011"/>
    <lineage>
        <taxon>Bacteria</taxon>
        <taxon>Bacillati</taxon>
        <taxon>Bacillota</taxon>
        <taxon>Clostridia</taxon>
        <taxon>Eubacteriales</taxon>
        <taxon>Oscillospiraceae</taxon>
        <taxon>Anaerotruncus</taxon>
        <taxon>environmental samples</taxon>
    </lineage>
</organism>
<name>A0A6N2S602_9FIRM</name>
<dbReference type="EMBL" id="CACRSL010000003">
    <property type="protein sequence ID" value="VYS89113.1"/>
    <property type="molecule type" value="Genomic_DNA"/>
</dbReference>
<dbReference type="SUPFAM" id="SSF141000">
    <property type="entry name" value="Glu-tRNAGln amidotransferase C subunit"/>
    <property type="match status" value="1"/>
</dbReference>
<comment type="similarity">
    <text evidence="1 6">Belongs to the GatC family.</text>
</comment>
<keyword evidence="7" id="KW-0808">Transferase</keyword>
<comment type="subunit">
    <text evidence="2 6">Heterotrimer of A, B and C subunits.</text>
</comment>
<evidence type="ECO:0000256" key="4">
    <source>
        <dbReference type="ARBA" id="ARBA00047380"/>
    </source>
</evidence>
<dbReference type="GO" id="GO:0016740">
    <property type="term" value="F:transferase activity"/>
    <property type="evidence" value="ECO:0007669"/>
    <property type="project" value="UniProtKB-KW"/>
</dbReference>
<evidence type="ECO:0000256" key="1">
    <source>
        <dbReference type="ARBA" id="ARBA00010757"/>
    </source>
</evidence>
<evidence type="ECO:0000256" key="5">
    <source>
        <dbReference type="ARBA" id="ARBA00047913"/>
    </source>
</evidence>
<comment type="catalytic activity">
    <reaction evidence="4 6">
        <text>L-aspartyl-tRNA(Asn) + L-glutamine + ATP + H2O = L-asparaginyl-tRNA(Asn) + L-glutamate + ADP + phosphate + 2 H(+)</text>
        <dbReference type="Rhea" id="RHEA:14513"/>
        <dbReference type="Rhea" id="RHEA-COMP:9674"/>
        <dbReference type="Rhea" id="RHEA-COMP:9677"/>
        <dbReference type="ChEBI" id="CHEBI:15377"/>
        <dbReference type="ChEBI" id="CHEBI:15378"/>
        <dbReference type="ChEBI" id="CHEBI:29985"/>
        <dbReference type="ChEBI" id="CHEBI:30616"/>
        <dbReference type="ChEBI" id="CHEBI:43474"/>
        <dbReference type="ChEBI" id="CHEBI:58359"/>
        <dbReference type="ChEBI" id="CHEBI:78515"/>
        <dbReference type="ChEBI" id="CHEBI:78516"/>
        <dbReference type="ChEBI" id="CHEBI:456216"/>
    </reaction>
</comment>
<keyword evidence="6" id="KW-0067">ATP-binding</keyword>
<dbReference type="HAMAP" id="MF_00122">
    <property type="entry name" value="GatC"/>
    <property type="match status" value="1"/>
</dbReference>
<gene>
    <name evidence="6 7" type="primary">gatC</name>
    <name evidence="7" type="ORF">AULFYP135_00791</name>
</gene>
<keyword evidence="6" id="KW-0648">Protein biosynthesis</keyword>
<dbReference type="PANTHER" id="PTHR15004">
    <property type="entry name" value="GLUTAMYL-TRNA(GLN) AMIDOTRANSFERASE SUBUNIT C, MITOCHONDRIAL"/>
    <property type="match status" value="1"/>
</dbReference>
<dbReference type="Gene3D" id="1.10.20.60">
    <property type="entry name" value="Glu-tRNAGln amidotransferase C subunit, N-terminal domain"/>
    <property type="match status" value="1"/>
</dbReference>
<sequence>MQIDIKHVAKLARLRIEDDQLEKFEEQMQDILGMVENLPEISGSEFGVDPSCPMQLRKDEITPSLRRDEVLKNAPEVKAGCVVVPKTVEQ</sequence>
<evidence type="ECO:0000256" key="2">
    <source>
        <dbReference type="ARBA" id="ARBA00011123"/>
    </source>
</evidence>
<dbReference type="GO" id="GO:0005524">
    <property type="term" value="F:ATP binding"/>
    <property type="evidence" value="ECO:0007669"/>
    <property type="project" value="UniProtKB-KW"/>
</dbReference>
<dbReference type="GO" id="GO:0050567">
    <property type="term" value="F:glutaminyl-tRNA synthase (glutamine-hydrolyzing) activity"/>
    <property type="evidence" value="ECO:0007669"/>
    <property type="project" value="UniProtKB-UniRule"/>
</dbReference>
<evidence type="ECO:0000256" key="3">
    <source>
        <dbReference type="ARBA" id="ARBA00024799"/>
    </source>
</evidence>
<evidence type="ECO:0000256" key="6">
    <source>
        <dbReference type="HAMAP-Rule" id="MF_00122"/>
    </source>
</evidence>
<dbReference type="GO" id="GO:0070681">
    <property type="term" value="P:glutaminyl-tRNAGln biosynthesis via transamidation"/>
    <property type="evidence" value="ECO:0007669"/>
    <property type="project" value="TreeGrafter"/>
</dbReference>
<dbReference type="InterPro" id="IPR003837">
    <property type="entry name" value="GatC"/>
</dbReference>
<keyword evidence="6" id="KW-0547">Nucleotide-binding</keyword>
<dbReference type="PANTHER" id="PTHR15004:SF0">
    <property type="entry name" value="GLUTAMYL-TRNA(GLN) AMIDOTRANSFERASE SUBUNIT C, MITOCHONDRIAL"/>
    <property type="match status" value="1"/>
</dbReference>
<protein>
    <recommendedName>
        <fullName evidence="6">Aspartyl/glutamyl-tRNA(Asn/Gln) amidotransferase subunit C</fullName>
        <shortName evidence="6">Asp/Glu-ADT subunit C</shortName>
        <ecNumber evidence="6">6.3.5.-</ecNumber>
    </recommendedName>
</protein>
<dbReference type="NCBIfam" id="TIGR00135">
    <property type="entry name" value="gatC"/>
    <property type="match status" value="1"/>
</dbReference>
<proteinExistence type="inferred from homology"/>
<dbReference type="InterPro" id="IPR036113">
    <property type="entry name" value="Asp/Glu-ADT_sf_sub_c"/>
</dbReference>
<comment type="catalytic activity">
    <reaction evidence="5 6">
        <text>L-glutamyl-tRNA(Gln) + L-glutamine + ATP + H2O = L-glutaminyl-tRNA(Gln) + L-glutamate + ADP + phosphate + H(+)</text>
        <dbReference type="Rhea" id="RHEA:17521"/>
        <dbReference type="Rhea" id="RHEA-COMP:9681"/>
        <dbReference type="Rhea" id="RHEA-COMP:9684"/>
        <dbReference type="ChEBI" id="CHEBI:15377"/>
        <dbReference type="ChEBI" id="CHEBI:15378"/>
        <dbReference type="ChEBI" id="CHEBI:29985"/>
        <dbReference type="ChEBI" id="CHEBI:30616"/>
        <dbReference type="ChEBI" id="CHEBI:43474"/>
        <dbReference type="ChEBI" id="CHEBI:58359"/>
        <dbReference type="ChEBI" id="CHEBI:78520"/>
        <dbReference type="ChEBI" id="CHEBI:78521"/>
        <dbReference type="ChEBI" id="CHEBI:456216"/>
    </reaction>
</comment>
<comment type="function">
    <text evidence="3 6">Allows the formation of correctly charged Asn-tRNA(Asn) or Gln-tRNA(Gln) through the transamidation of misacylated Asp-tRNA(Asn) or Glu-tRNA(Gln) in organisms which lack either or both of asparaginyl-tRNA or glutaminyl-tRNA synthetases. The reaction takes place in the presence of glutamine and ATP through an activated phospho-Asp-tRNA(Asn) or phospho-Glu-tRNA(Gln).</text>
</comment>
<evidence type="ECO:0000313" key="7">
    <source>
        <dbReference type="EMBL" id="VYS89113.1"/>
    </source>
</evidence>
<dbReference type="EC" id="6.3.5.-" evidence="6"/>
<dbReference type="AlphaFoldDB" id="A0A6N2S602"/>